<proteinExistence type="predicted"/>
<reference evidence="1" key="1">
    <citation type="submission" date="2019-10" db="EMBL/GenBank/DDBJ databases">
        <authorList>
            <consortium name="DOE Joint Genome Institute"/>
            <person name="Kuo A."/>
            <person name="Miyauchi S."/>
            <person name="Kiss E."/>
            <person name="Drula E."/>
            <person name="Kohler A."/>
            <person name="Sanchez-Garcia M."/>
            <person name="Andreopoulos B."/>
            <person name="Barry K.W."/>
            <person name="Bonito G."/>
            <person name="Buee M."/>
            <person name="Carver A."/>
            <person name="Chen C."/>
            <person name="Cichocki N."/>
            <person name="Clum A."/>
            <person name="Culley D."/>
            <person name="Crous P.W."/>
            <person name="Fauchery L."/>
            <person name="Girlanda M."/>
            <person name="Hayes R."/>
            <person name="Keri Z."/>
            <person name="Labutti K."/>
            <person name="Lipzen A."/>
            <person name="Lombard V."/>
            <person name="Magnuson J."/>
            <person name="Maillard F."/>
            <person name="Morin E."/>
            <person name="Murat C."/>
            <person name="Nolan M."/>
            <person name="Ohm R."/>
            <person name="Pangilinan J."/>
            <person name="Pereira M."/>
            <person name="Perotto S."/>
            <person name="Peter M."/>
            <person name="Riley R."/>
            <person name="Sitrit Y."/>
            <person name="Stielow B."/>
            <person name="Szollosi G."/>
            <person name="Zifcakova L."/>
            <person name="Stursova M."/>
            <person name="Spatafora J.W."/>
            <person name="Tedersoo L."/>
            <person name="Vaario L.-M."/>
            <person name="Yamada A."/>
            <person name="Yan M."/>
            <person name="Wang P."/>
            <person name="Xu J."/>
            <person name="Bruns T."/>
            <person name="Baldrian P."/>
            <person name="Vilgalys R."/>
            <person name="Henrissat B."/>
            <person name="Grigoriev I.V."/>
            <person name="Hibbett D."/>
            <person name="Nagy L.G."/>
            <person name="Martin F.M."/>
        </authorList>
    </citation>
    <scope>NUCLEOTIDE SEQUENCE</scope>
    <source>
        <strain evidence="1">P2</strain>
    </source>
</reference>
<comment type="caution">
    <text evidence="1">The sequence shown here is derived from an EMBL/GenBank/DDBJ whole genome shotgun (WGS) entry which is preliminary data.</text>
</comment>
<dbReference type="EMBL" id="MU118051">
    <property type="protein sequence ID" value="KAF9646688.1"/>
    <property type="molecule type" value="Genomic_DNA"/>
</dbReference>
<organism evidence="1 2">
    <name type="scientific">Thelephora ganbajun</name>
    <name type="common">Ganba fungus</name>
    <dbReference type="NCBI Taxonomy" id="370292"/>
    <lineage>
        <taxon>Eukaryota</taxon>
        <taxon>Fungi</taxon>
        <taxon>Dikarya</taxon>
        <taxon>Basidiomycota</taxon>
        <taxon>Agaricomycotina</taxon>
        <taxon>Agaricomycetes</taxon>
        <taxon>Thelephorales</taxon>
        <taxon>Thelephoraceae</taxon>
        <taxon>Thelephora</taxon>
    </lineage>
</organism>
<keyword evidence="2" id="KW-1185">Reference proteome</keyword>
<accession>A0ACB6ZBK8</accession>
<name>A0ACB6ZBK8_THEGA</name>
<protein>
    <submittedName>
        <fullName evidence="1">Uncharacterized protein</fullName>
    </submittedName>
</protein>
<sequence>MSTTRRAYGNNKRPLSAIFLGSASSSSINTTISTSSSIPDLPEPPSPGAASNLSSTSSGLPSPPATNSTGSGSVGGDSHSNTAGSLRRRPTLNQSASNRSMNNTNGDGSRGSIDDPHDESGEYDEDQTAKFGAGKRKSTISTTSASSNDTVSALDRVKNLAKRNQEALEKLSGMRLSSPSPAFGRSARSPIPPSTSSTVSSTSTSSRLSDGSRPRVVSQATTSTYGVKEPTPSGSDTERESQDEDEFVERVVTPPPVTRVRQRLLSAPDSPSKLRNSISVVQRPLPLSPRSKRTSSGMNSVSDAGVRDVTNAALAAVASSRTSPTGRRSRQPLPQEFRQDSNSMDPTTPHRSKSVKVSDPSSSTSGPPSVSPRLFRNSIRSATMRDVSTRKTFRSVSEDISGQVIDEQGASEYGTTQTRRGGSWESPVAQNRTLVGEGLKAAGIATRRRETTGDVFRESEERRLELVTTTGRTSVLRGRDREADHDPEPRTPSSAVRREPPRSLLSSRPMSSMGGASHESPSSDALRVSTLKGKKSTPLMDIDRDLPVIRQLSMDRGNSSPYTGGVSRQLTGTPLSGTRDRVTSGEHGRLMMDSLSIFESNLSRLPPNGHTTTNTIPELFKAAQTIVQATDKLNVLLRNGTNRALEEQISAEVSGELGEGNSELSEYWRTVGSDFRECLRASDDLVRNMTGFLLGVGKVLRETNASNVGTPSQHLRSISLDDDVTARLNTEGAPTSGGRSSEGRRSVAGSRYSWEARLERPMSYDGSRDRPSSSFRDRRNEETPPQATASQTSNLSSGSSSIRRFLTPREARDSPRSSTEEVAMEPSPSPAARVYGPQSGPQSIRALPPLVVPRPLPGLPPPSSDSESSLARKKVSNGSVNTVRGIGQTTTFQPTVPTSTTALSFQNLIRTNSGGGSPAVTFSRPPTISVFALNGLRQREREQRSRESSAAYNNNDSESGGTGTGSSQMVNSPVSAAESEFRRERSGTLVRNRTVGKTVRMSLDGGVSGGNGGVDHQSATTRGAGGSSTTRVKKTERRRTITEIFSGH</sequence>
<dbReference type="Proteomes" id="UP000886501">
    <property type="component" value="Unassembled WGS sequence"/>
</dbReference>
<evidence type="ECO:0000313" key="2">
    <source>
        <dbReference type="Proteomes" id="UP000886501"/>
    </source>
</evidence>
<gene>
    <name evidence="1" type="ORF">BDM02DRAFT_3188590</name>
</gene>
<evidence type="ECO:0000313" key="1">
    <source>
        <dbReference type="EMBL" id="KAF9646688.1"/>
    </source>
</evidence>
<reference evidence="1" key="2">
    <citation type="journal article" date="2020" name="Nat. Commun.">
        <title>Large-scale genome sequencing of mycorrhizal fungi provides insights into the early evolution of symbiotic traits.</title>
        <authorList>
            <person name="Miyauchi S."/>
            <person name="Kiss E."/>
            <person name="Kuo A."/>
            <person name="Drula E."/>
            <person name="Kohler A."/>
            <person name="Sanchez-Garcia M."/>
            <person name="Morin E."/>
            <person name="Andreopoulos B."/>
            <person name="Barry K.W."/>
            <person name="Bonito G."/>
            <person name="Buee M."/>
            <person name="Carver A."/>
            <person name="Chen C."/>
            <person name="Cichocki N."/>
            <person name="Clum A."/>
            <person name="Culley D."/>
            <person name="Crous P.W."/>
            <person name="Fauchery L."/>
            <person name="Girlanda M."/>
            <person name="Hayes R.D."/>
            <person name="Keri Z."/>
            <person name="LaButti K."/>
            <person name="Lipzen A."/>
            <person name="Lombard V."/>
            <person name="Magnuson J."/>
            <person name="Maillard F."/>
            <person name="Murat C."/>
            <person name="Nolan M."/>
            <person name="Ohm R.A."/>
            <person name="Pangilinan J."/>
            <person name="Pereira M.F."/>
            <person name="Perotto S."/>
            <person name="Peter M."/>
            <person name="Pfister S."/>
            <person name="Riley R."/>
            <person name="Sitrit Y."/>
            <person name="Stielow J.B."/>
            <person name="Szollosi G."/>
            <person name="Zifcakova L."/>
            <person name="Stursova M."/>
            <person name="Spatafora J.W."/>
            <person name="Tedersoo L."/>
            <person name="Vaario L.M."/>
            <person name="Yamada A."/>
            <person name="Yan M."/>
            <person name="Wang P."/>
            <person name="Xu J."/>
            <person name="Bruns T."/>
            <person name="Baldrian P."/>
            <person name="Vilgalys R."/>
            <person name="Dunand C."/>
            <person name="Henrissat B."/>
            <person name="Grigoriev I.V."/>
            <person name="Hibbett D."/>
            <person name="Nagy L.G."/>
            <person name="Martin F.M."/>
        </authorList>
    </citation>
    <scope>NUCLEOTIDE SEQUENCE</scope>
    <source>
        <strain evidence="1">P2</strain>
    </source>
</reference>